<comment type="caution">
    <text evidence="1">The sequence shown here is derived from an EMBL/GenBank/DDBJ whole genome shotgun (WGS) entry which is preliminary data.</text>
</comment>
<dbReference type="EMBL" id="RBKU01000001">
    <property type="protein sequence ID" value="RKR81375.1"/>
    <property type="molecule type" value="Genomic_DNA"/>
</dbReference>
<dbReference type="AlphaFoldDB" id="A0A495IXH5"/>
<name>A0A495IXH5_9SPHI</name>
<gene>
    <name evidence="1" type="ORF">BDD43_1521</name>
</gene>
<proteinExistence type="predicted"/>
<reference evidence="1 2" key="1">
    <citation type="submission" date="2018-10" db="EMBL/GenBank/DDBJ databases">
        <title>Genomic Encyclopedia of Archaeal and Bacterial Type Strains, Phase II (KMG-II): from individual species to whole genera.</title>
        <authorList>
            <person name="Goeker M."/>
        </authorList>
    </citation>
    <scope>NUCLEOTIDE SEQUENCE [LARGE SCALE GENOMIC DNA]</scope>
    <source>
        <strain evidence="1 2">DSM 18602</strain>
    </source>
</reference>
<accession>A0A495IXH5</accession>
<evidence type="ECO:0000313" key="2">
    <source>
        <dbReference type="Proteomes" id="UP000268007"/>
    </source>
</evidence>
<protein>
    <submittedName>
        <fullName evidence="1">Uncharacterized protein</fullName>
    </submittedName>
</protein>
<dbReference type="RefSeq" id="WP_147425589.1">
    <property type="nucleotide sequence ID" value="NZ_RBKU01000001.1"/>
</dbReference>
<organism evidence="1 2">
    <name type="scientific">Mucilaginibacter gracilis</name>
    <dbReference type="NCBI Taxonomy" id="423350"/>
    <lineage>
        <taxon>Bacteria</taxon>
        <taxon>Pseudomonadati</taxon>
        <taxon>Bacteroidota</taxon>
        <taxon>Sphingobacteriia</taxon>
        <taxon>Sphingobacteriales</taxon>
        <taxon>Sphingobacteriaceae</taxon>
        <taxon>Mucilaginibacter</taxon>
    </lineage>
</organism>
<keyword evidence="2" id="KW-1185">Reference proteome</keyword>
<evidence type="ECO:0000313" key="1">
    <source>
        <dbReference type="EMBL" id="RKR81375.1"/>
    </source>
</evidence>
<sequence>MRETPVADGYRGFLCAIVTGTLLSTHSWPFYRRLQNKTFRDAQYTYRFGLAISKLAVGSYNRAF</sequence>
<dbReference type="Proteomes" id="UP000268007">
    <property type="component" value="Unassembled WGS sequence"/>
</dbReference>